<evidence type="ECO:0000313" key="8">
    <source>
        <dbReference type="EMBL" id="MFA1557457.1"/>
    </source>
</evidence>
<dbReference type="InterPro" id="IPR001041">
    <property type="entry name" value="2Fe-2S_ferredoxin-type"/>
</dbReference>
<dbReference type="InterPro" id="IPR006058">
    <property type="entry name" value="2Fe2S_fd_BS"/>
</dbReference>
<evidence type="ECO:0000256" key="2">
    <source>
        <dbReference type="ARBA" id="ARBA00022505"/>
    </source>
</evidence>
<dbReference type="PANTHER" id="PTHR11908">
    <property type="entry name" value="XANTHINE DEHYDROGENASE"/>
    <property type="match status" value="1"/>
</dbReference>
<evidence type="ECO:0000256" key="3">
    <source>
        <dbReference type="ARBA" id="ARBA00022723"/>
    </source>
</evidence>
<evidence type="ECO:0000256" key="6">
    <source>
        <dbReference type="SAM" id="MobiDB-lite"/>
    </source>
</evidence>
<comment type="caution">
    <text evidence="8">The sequence shown here is derived from an EMBL/GenBank/DDBJ whole genome shotgun (WGS) entry which is preliminary data.</text>
</comment>
<dbReference type="Pfam" id="PF02738">
    <property type="entry name" value="MoCoBD_1"/>
    <property type="match status" value="1"/>
</dbReference>
<dbReference type="SUPFAM" id="SSF54292">
    <property type="entry name" value="2Fe-2S ferredoxin-like"/>
    <property type="match status" value="1"/>
</dbReference>
<dbReference type="SUPFAM" id="SSF54665">
    <property type="entry name" value="CO dehydrogenase molybdoprotein N-domain-like"/>
    <property type="match status" value="1"/>
</dbReference>
<dbReference type="SMART" id="SM01008">
    <property type="entry name" value="Ald_Xan_dh_C"/>
    <property type="match status" value="1"/>
</dbReference>
<dbReference type="Pfam" id="PF00111">
    <property type="entry name" value="Fer2"/>
    <property type="match status" value="1"/>
</dbReference>
<protein>
    <submittedName>
        <fullName evidence="8">Molybdopterin-dependent oxidoreductase</fullName>
    </submittedName>
</protein>
<proteinExistence type="inferred from homology"/>
<dbReference type="InterPro" id="IPR008274">
    <property type="entry name" value="AldOxase/xan_DH_MoCoBD1"/>
</dbReference>
<dbReference type="SUPFAM" id="SSF47741">
    <property type="entry name" value="CO dehydrogenase ISP C-domain like"/>
    <property type="match status" value="1"/>
</dbReference>
<dbReference type="Gene3D" id="3.90.1170.50">
    <property type="entry name" value="Aldehyde oxidase/xanthine dehydrogenase, a/b hammerhead"/>
    <property type="match status" value="2"/>
</dbReference>
<accession>A0ABV4R7S4</accession>
<evidence type="ECO:0000256" key="5">
    <source>
        <dbReference type="ARBA" id="ARBA00023004"/>
    </source>
</evidence>
<feature type="compositionally biased region" description="Basic and acidic residues" evidence="6">
    <location>
        <begin position="315"/>
        <end position="334"/>
    </location>
</feature>
<dbReference type="Gene3D" id="3.10.20.30">
    <property type="match status" value="1"/>
</dbReference>
<feature type="region of interest" description="Disordered" evidence="6">
    <location>
        <begin position="273"/>
        <end position="341"/>
    </location>
</feature>
<dbReference type="PROSITE" id="PS00197">
    <property type="entry name" value="2FE2S_FER_1"/>
    <property type="match status" value="1"/>
</dbReference>
<dbReference type="RefSeq" id="WP_371944203.1">
    <property type="nucleotide sequence ID" value="NZ_JAXCEH010000021.1"/>
</dbReference>
<keyword evidence="3" id="KW-0479">Metal-binding</keyword>
<dbReference type="InterPro" id="IPR002888">
    <property type="entry name" value="2Fe-2S-bd"/>
</dbReference>
<comment type="similarity">
    <text evidence="1">Belongs to the xanthine dehydrogenase family.</text>
</comment>
<evidence type="ECO:0000313" key="9">
    <source>
        <dbReference type="Proteomes" id="UP001569904"/>
    </source>
</evidence>
<dbReference type="InterPro" id="IPR036884">
    <property type="entry name" value="2Fe-2S-bd_dom_sf"/>
</dbReference>
<evidence type="ECO:0000256" key="4">
    <source>
        <dbReference type="ARBA" id="ARBA00023002"/>
    </source>
</evidence>
<evidence type="ECO:0000259" key="7">
    <source>
        <dbReference type="PROSITE" id="PS51085"/>
    </source>
</evidence>
<dbReference type="Proteomes" id="UP001569904">
    <property type="component" value="Unassembled WGS sequence"/>
</dbReference>
<keyword evidence="4" id="KW-0560">Oxidoreductase</keyword>
<dbReference type="Pfam" id="PF20256">
    <property type="entry name" value="MoCoBD_2"/>
    <property type="match status" value="1"/>
</dbReference>
<dbReference type="InterPro" id="IPR037165">
    <property type="entry name" value="AldOxase/xan_DH_Mopterin-bd_sf"/>
</dbReference>
<dbReference type="Gene3D" id="3.30.365.10">
    <property type="entry name" value="Aldehyde oxidase/xanthine dehydrogenase, molybdopterin binding domain"/>
    <property type="match status" value="4"/>
</dbReference>
<feature type="domain" description="2Fe-2S ferredoxin-type" evidence="7">
    <location>
        <begin position="1"/>
        <end position="75"/>
    </location>
</feature>
<evidence type="ECO:0000256" key="1">
    <source>
        <dbReference type="ARBA" id="ARBA00006849"/>
    </source>
</evidence>
<dbReference type="PANTHER" id="PTHR11908:SF132">
    <property type="entry name" value="ALDEHYDE OXIDASE 1-RELATED"/>
    <property type="match status" value="1"/>
</dbReference>
<reference evidence="8 9" key="1">
    <citation type="submission" date="2023-11" db="EMBL/GenBank/DDBJ databases">
        <title>Actinomadura monticuli sp. nov., isolated from volcanic ash.</title>
        <authorList>
            <person name="Lee S.D."/>
            <person name="Yang H."/>
            <person name="Kim I.S."/>
        </authorList>
    </citation>
    <scope>NUCLEOTIDE SEQUENCE [LARGE SCALE GENOMIC DNA]</scope>
    <source>
        <strain evidence="8 9">DSM 45346</strain>
    </source>
</reference>
<dbReference type="InterPro" id="IPR046867">
    <property type="entry name" value="AldOxase/xan_DH_MoCoBD2"/>
</dbReference>
<name>A0ABV4R7S4_9ACTN</name>
<organism evidence="8 9">
    <name type="scientific">Actinomadura chokoriensis</name>
    <dbReference type="NCBI Taxonomy" id="454156"/>
    <lineage>
        <taxon>Bacteria</taxon>
        <taxon>Bacillati</taxon>
        <taxon>Actinomycetota</taxon>
        <taxon>Actinomycetes</taxon>
        <taxon>Streptosporangiales</taxon>
        <taxon>Thermomonosporaceae</taxon>
        <taxon>Actinomadura</taxon>
    </lineage>
</organism>
<keyword evidence="5" id="KW-0408">Iron</keyword>
<dbReference type="InterPro" id="IPR012675">
    <property type="entry name" value="Beta-grasp_dom_sf"/>
</dbReference>
<keyword evidence="9" id="KW-1185">Reference proteome</keyword>
<sequence length="865" mass="91790">MEFSLNGKPVDVGVEPQETVARVLRERMGLTGTKVACGTGVCGACTVLVDGRTAASCLMPAGAAADREITTVEGLGGDHPVQRAFAEHDALQCGYCTPGFVVEAAAFMDRWRAEHGTAEPSRAQIAEALAGHLCRCGAYAGIYEAVAAACAGKHDGGEGDRGEHDEGTVAPVRVEALSKITGAARYTADVVLEGQLEGVIVRSPHPHAKVGEIRYDGPLTELLPPDRVVRYAGQPVAAVAAPTKAEALAAAARVEVDYTVLGAVLSPEDETVVYPTEESRKGAPRANEGPLAPAKWNGNVRGPAGMSWRGRTAAKRIEKARSEKARSEKARSEKDGDEGGQTLVEATFTTAAQVHTCMEPHACVAHWDGGDLHLHVSTQAVTRVAAQAAKRWKLRPEQVHVVAEHVGGGFGSKVNVTSDVVAAVELSRLHGVPVRVVLTRAEELVDGGSRPGVRVELALLADAEGRLSAFTMDGHGDSGVSIGSNAAWHSRFFYGNAPRRIRDYDHITNRAPGIPFRGPGLPPMLWALEQTVDEVALRRGEDPIALRRRWDGNAKRHALYDRASELPMWRDRTDPGEDRLRRGVGVAAANYLYALDPGTKVSLTVEQGAVVARIATQDIGTGSRTVIAEVVRSALGLRPGQVRVELGRSEHAYGPTAASSCSTASIAPAAEDAARRLGAALGARSLDEAEGLSVVGRRPRDRRGYVTPFALDHFAIGRGFTGAVVVTEVEVDTVLGRVRPTRVWCGVAAGHVYAPRLARNQCEGGVIQGIGYALFEQRQDDPATGTVLTANLDDYRIPGIADTPEIDVYFHTEGWDHVPGRGVGLGEISTVAVAASIGNAVRHATGWRPHDLPVRPDLLLEGIGT</sequence>
<dbReference type="InterPro" id="IPR036010">
    <property type="entry name" value="2Fe-2S_ferredoxin-like_sf"/>
</dbReference>
<dbReference type="Pfam" id="PF01799">
    <property type="entry name" value="Fer2_2"/>
    <property type="match status" value="1"/>
</dbReference>
<dbReference type="Gene3D" id="1.10.150.120">
    <property type="entry name" value="[2Fe-2S]-binding domain"/>
    <property type="match status" value="1"/>
</dbReference>
<dbReference type="InterPro" id="IPR036856">
    <property type="entry name" value="Ald_Oxase/Xan_DH_a/b_sf"/>
</dbReference>
<keyword evidence="2" id="KW-0500">Molybdenum</keyword>
<dbReference type="InterPro" id="IPR016208">
    <property type="entry name" value="Ald_Oxase/xanthine_DH-like"/>
</dbReference>
<dbReference type="CDD" id="cd00207">
    <property type="entry name" value="fer2"/>
    <property type="match status" value="1"/>
</dbReference>
<dbReference type="PROSITE" id="PS51085">
    <property type="entry name" value="2FE2S_FER_2"/>
    <property type="match status" value="1"/>
</dbReference>
<dbReference type="EMBL" id="JAXCEH010000021">
    <property type="protein sequence ID" value="MFA1557457.1"/>
    <property type="molecule type" value="Genomic_DNA"/>
</dbReference>
<dbReference type="SUPFAM" id="SSF56003">
    <property type="entry name" value="Molybdenum cofactor-binding domain"/>
    <property type="match status" value="1"/>
</dbReference>
<dbReference type="InterPro" id="IPR000674">
    <property type="entry name" value="Ald_Oxase/Xan_DH_a/b"/>
</dbReference>
<gene>
    <name evidence="8" type="ORF">SM436_27570</name>
</gene>